<accession>A0A1R0H3T2</accession>
<gene>
    <name evidence="1" type="ORF">AYI68_g2047</name>
</gene>
<protein>
    <submittedName>
        <fullName evidence="1">Uncharacterized protein</fullName>
    </submittedName>
</protein>
<name>A0A1R0H3T2_9FUNG</name>
<proteinExistence type="predicted"/>
<comment type="caution">
    <text evidence="1">The sequence shown here is derived from an EMBL/GenBank/DDBJ whole genome shotgun (WGS) entry which is preliminary data.</text>
</comment>
<reference evidence="1 2" key="1">
    <citation type="journal article" date="2016" name="Mol. Biol. Evol.">
        <title>Genome-Wide Survey of Gut Fungi (Harpellales) Reveals the First Horizontally Transferred Ubiquitin Gene from a Mosquito Host.</title>
        <authorList>
            <person name="Wang Y."/>
            <person name="White M.M."/>
            <person name="Kvist S."/>
            <person name="Moncalvo J.M."/>
        </authorList>
    </citation>
    <scope>NUCLEOTIDE SEQUENCE [LARGE SCALE GENOMIC DNA]</scope>
    <source>
        <strain evidence="1 2">ALG-7-W6</strain>
    </source>
</reference>
<evidence type="ECO:0000313" key="2">
    <source>
        <dbReference type="Proteomes" id="UP000187455"/>
    </source>
</evidence>
<sequence length="77" mass="8166">MQDSAPILGTFILPPPHSSIPNHQPSQNPIALDGLTNKILLPNGHSLLSPSPPTLHLSTNYNFSAATVSYLSIPPTD</sequence>
<evidence type="ECO:0000313" key="1">
    <source>
        <dbReference type="EMBL" id="OLY83800.1"/>
    </source>
</evidence>
<organism evidence="1 2">
    <name type="scientific">Smittium mucronatum</name>
    <dbReference type="NCBI Taxonomy" id="133383"/>
    <lineage>
        <taxon>Eukaryota</taxon>
        <taxon>Fungi</taxon>
        <taxon>Fungi incertae sedis</taxon>
        <taxon>Zoopagomycota</taxon>
        <taxon>Kickxellomycotina</taxon>
        <taxon>Harpellomycetes</taxon>
        <taxon>Harpellales</taxon>
        <taxon>Legeriomycetaceae</taxon>
        <taxon>Smittium</taxon>
    </lineage>
</organism>
<dbReference type="AlphaFoldDB" id="A0A1R0H3T2"/>
<keyword evidence="2" id="KW-1185">Reference proteome</keyword>
<dbReference type="Proteomes" id="UP000187455">
    <property type="component" value="Unassembled WGS sequence"/>
</dbReference>
<dbReference type="EMBL" id="LSSL01000743">
    <property type="protein sequence ID" value="OLY83800.1"/>
    <property type="molecule type" value="Genomic_DNA"/>
</dbReference>